<feature type="transmembrane region" description="Helical" evidence="1">
    <location>
        <begin position="20"/>
        <end position="44"/>
    </location>
</feature>
<feature type="transmembrane region" description="Helical" evidence="1">
    <location>
        <begin position="75"/>
        <end position="92"/>
    </location>
</feature>
<keyword evidence="3" id="KW-1185">Reference proteome</keyword>
<gene>
    <name evidence="2" type="ORF">DdX_08784</name>
</gene>
<organism evidence="2 3">
    <name type="scientific">Ditylenchus destructor</name>
    <dbReference type="NCBI Taxonomy" id="166010"/>
    <lineage>
        <taxon>Eukaryota</taxon>
        <taxon>Metazoa</taxon>
        <taxon>Ecdysozoa</taxon>
        <taxon>Nematoda</taxon>
        <taxon>Chromadorea</taxon>
        <taxon>Rhabditida</taxon>
        <taxon>Tylenchina</taxon>
        <taxon>Tylenchomorpha</taxon>
        <taxon>Sphaerularioidea</taxon>
        <taxon>Anguinidae</taxon>
        <taxon>Anguininae</taxon>
        <taxon>Ditylenchus</taxon>
    </lineage>
</organism>
<feature type="transmembrane region" description="Helical" evidence="1">
    <location>
        <begin position="160"/>
        <end position="182"/>
    </location>
</feature>
<comment type="caution">
    <text evidence="2">The sequence shown here is derived from an EMBL/GenBank/DDBJ whole genome shotgun (WGS) entry which is preliminary data.</text>
</comment>
<feature type="transmembrane region" description="Helical" evidence="1">
    <location>
        <begin position="327"/>
        <end position="347"/>
    </location>
</feature>
<evidence type="ECO:0000313" key="2">
    <source>
        <dbReference type="EMBL" id="KAI1713901.1"/>
    </source>
</evidence>
<evidence type="ECO:0000313" key="3">
    <source>
        <dbReference type="Proteomes" id="UP001201812"/>
    </source>
</evidence>
<name>A0AAD4R6P2_9BILA</name>
<keyword evidence="1" id="KW-0812">Transmembrane</keyword>
<feature type="transmembrane region" description="Helical" evidence="1">
    <location>
        <begin position="257"/>
        <end position="278"/>
    </location>
</feature>
<dbReference type="GO" id="GO:0022857">
    <property type="term" value="F:transmembrane transporter activity"/>
    <property type="evidence" value="ECO:0007669"/>
    <property type="project" value="InterPro"/>
</dbReference>
<dbReference type="InterPro" id="IPR036259">
    <property type="entry name" value="MFS_trans_sf"/>
</dbReference>
<dbReference type="PANTHER" id="PTHR45757:SF17">
    <property type="entry name" value="MAJOR FACILITATOR SUPERFAMILY (MFS) PROFILE DOMAIN-CONTAINING PROTEIN"/>
    <property type="match status" value="1"/>
</dbReference>
<dbReference type="PANTHER" id="PTHR45757">
    <property type="entry name" value="PROTEIN CBG23364-RELATED"/>
    <property type="match status" value="1"/>
</dbReference>
<dbReference type="GO" id="GO:0016020">
    <property type="term" value="C:membrane"/>
    <property type="evidence" value="ECO:0007669"/>
    <property type="project" value="TreeGrafter"/>
</dbReference>
<dbReference type="Pfam" id="PF07690">
    <property type="entry name" value="MFS_1"/>
    <property type="match status" value="1"/>
</dbReference>
<dbReference type="AlphaFoldDB" id="A0AAD4R6P2"/>
<dbReference type="InterPro" id="IPR011701">
    <property type="entry name" value="MFS"/>
</dbReference>
<dbReference type="Gene3D" id="1.20.1250.20">
    <property type="entry name" value="MFS general substrate transporter like domains"/>
    <property type="match status" value="2"/>
</dbReference>
<dbReference type="EMBL" id="JAKKPZ010000014">
    <property type="protein sequence ID" value="KAI1713901.1"/>
    <property type="molecule type" value="Genomic_DNA"/>
</dbReference>
<evidence type="ECO:0000256" key="1">
    <source>
        <dbReference type="SAM" id="Phobius"/>
    </source>
</evidence>
<dbReference type="SUPFAM" id="SSF103473">
    <property type="entry name" value="MFS general substrate transporter"/>
    <property type="match status" value="1"/>
</dbReference>
<proteinExistence type="predicted"/>
<feature type="transmembrane region" description="Helical" evidence="1">
    <location>
        <begin position="386"/>
        <end position="410"/>
    </location>
</feature>
<feature type="transmembrane region" description="Helical" evidence="1">
    <location>
        <begin position="284"/>
        <end position="306"/>
    </location>
</feature>
<feature type="transmembrane region" description="Helical" evidence="1">
    <location>
        <begin position="422"/>
        <end position="442"/>
    </location>
</feature>
<dbReference type="Proteomes" id="UP001201812">
    <property type="component" value="Unassembled WGS sequence"/>
</dbReference>
<accession>A0AAD4R6P2</accession>
<sequence>MAQGVKNPHYSMFRHKFRYIILLLATFCMTSIFSNMISLNFTVICMKSNSIHDYANNTTNQETLYTPYQKTALEWSLSLTAMVATFPFSHWCSHHGAKYAFLITGMLSALATALIPWMYSLGFGWMMALKIAQGIAYASDFAVMGVVCTRWSSLGEMARFVSVMTCFSPLASVLTYVTSGIICDISWLGWPWVHYLHAFVSFILFSSWALFYTDSAQDNSFVTQKELDFIFQGKTEAHKQRVAFVPYKEILKSAKVWTVWLNAFADIFAGYFVLLYSPSYLNQVLGYSVVQTGVMGAIISGCNIPVKLTAGFLSDNIQCLSERHKLWLFNSIASISPAIFYVLICFVPLEVPIITVVLLGLSMGTIGVNAGGFYKCGALISRQYAEVVIAFTQFIKCGIFFIAPALMTMLVPDRANANQWHMMFYLMAISLIVANAVFFAYASAEPEKFTTITGKHSCNVKLDHRDTK</sequence>
<protein>
    <submittedName>
        <fullName evidence="2">Major facilitator superfamily domain-containing protein</fullName>
    </submittedName>
</protein>
<reference evidence="2" key="1">
    <citation type="submission" date="2022-01" db="EMBL/GenBank/DDBJ databases">
        <title>Genome Sequence Resource for Two Populations of Ditylenchus destructor, the Migratory Endoparasitic Phytonematode.</title>
        <authorList>
            <person name="Zhang H."/>
            <person name="Lin R."/>
            <person name="Xie B."/>
        </authorList>
    </citation>
    <scope>NUCLEOTIDE SEQUENCE</scope>
    <source>
        <strain evidence="2">BazhouSP</strain>
    </source>
</reference>
<keyword evidence="1" id="KW-1133">Transmembrane helix</keyword>
<feature type="transmembrane region" description="Helical" evidence="1">
    <location>
        <begin position="194"/>
        <end position="212"/>
    </location>
</feature>
<feature type="transmembrane region" description="Helical" evidence="1">
    <location>
        <begin position="353"/>
        <end position="374"/>
    </location>
</feature>
<keyword evidence="1" id="KW-0472">Membrane</keyword>
<feature type="transmembrane region" description="Helical" evidence="1">
    <location>
        <begin position="125"/>
        <end position="148"/>
    </location>
</feature>
<feature type="transmembrane region" description="Helical" evidence="1">
    <location>
        <begin position="99"/>
        <end position="119"/>
    </location>
</feature>